<reference evidence="10" key="1">
    <citation type="submission" date="2020-11" db="EMBL/GenBank/DDBJ databases">
        <authorList>
            <consortium name="DOE Joint Genome Institute"/>
            <person name="Ahrendt S."/>
            <person name="Riley R."/>
            <person name="Andreopoulos W."/>
            <person name="Labutti K."/>
            <person name="Pangilinan J."/>
            <person name="Ruiz-Duenas F.J."/>
            <person name="Barrasa J.M."/>
            <person name="Sanchez-Garcia M."/>
            <person name="Camarero S."/>
            <person name="Miyauchi S."/>
            <person name="Serrano A."/>
            <person name="Linde D."/>
            <person name="Babiker R."/>
            <person name="Drula E."/>
            <person name="Ayuso-Fernandez I."/>
            <person name="Pacheco R."/>
            <person name="Padilla G."/>
            <person name="Ferreira P."/>
            <person name="Barriuso J."/>
            <person name="Kellner H."/>
            <person name="Castanera R."/>
            <person name="Alfaro M."/>
            <person name="Ramirez L."/>
            <person name="Pisabarro A.G."/>
            <person name="Kuo A."/>
            <person name="Tritt A."/>
            <person name="Lipzen A."/>
            <person name="He G."/>
            <person name="Yan M."/>
            <person name="Ng V."/>
            <person name="Cullen D."/>
            <person name="Martin F."/>
            <person name="Rosso M.-N."/>
            <person name="Henrissat B."/>
            <person name="Hibbett D."/>
            <person name="Martinez A.T."/>
            <person name="Grigoriev I.V."/>
        </authorList>
    </citation>
    <scope>NUCLEOTIDE SEQUENCE</scope>
    <source>
        <strain evidence="10">CBS 506.95</strain>
    </source>
</reference>
<evidence type="ECO:0000256" key="4">
    <source>
        <dbReference type="ARBA" id="ARBA00023015"/>
    </source>
</evidence>
<evidence type="ECO:0000256" key="7">
    <source>
        <dbReference type="ARBA" id="ARBA00023242"/>
    </source>
</evidence>
<dbReference type="InterPro" id="IPR014801">
    <property type="entry name" value="Mediator_Med5_fun"/>
</dbReference>
<comment type="subunit">
    <text evidence="9">Component of the Mediator complex.</text>
</comment>
<organism evidence="10 11">
    <name type="scientific">Crepidotus variabilis</name>
    <dbReference type="NCBI Taxonomy" id="179855"/>
    <lineage>
        <taxon>Eukaryota</taxon>
        <taxon>Fungi</taxon>
        <taxon>Dikarya</taxon>
        <taxon>Basidiomycota</taxon>
        <taxon>Agaricomycotina</taxon>
        <taxon>Agaricomycetes</taxon>
        <taxon>Agaricomycetidae</taxon>
        <taxon>Agaricales</taxon>
        <taxon>Agaricineae</taxon>
        <taxon>Crepidotaceae</taxon>
        <taxon>Crepidotus</taxon>
    </lineage>
</organism>
<dbReference type="GO" id="GO:0006357">
    <property type="term" value="P:regulation of transcription by RNA polymerase II"/>
    <property type="evidence" value="ECO:0007669"/>
    <property type="project" value="InterPro"/>
</dbReference>
<protein>
    <recommendedName>
        <fullName evidence="3 9">Mediator of RNA polymerase II transcription subunit 5</fullName>
    </recommendedName>
    <alternativeName>
        <fullName evidence="8 9">Mediator complex subunit 5</fullName>
    </alternativeName>
</protein>
<dbReference type="OrthoDB" id="5549158at2759"/>
<evidence type="ECO:0000256" key="9">
    <source>
        <dbReference type="RuleBase" id="RU364142"/>
    </source>
</evidence>
<dbReference type="EMBL" id="MU157833">
    <property type="protein sequence ID" value="KAF9531998.1"/>
    <property type="molecule type" value="Genomic_DNA"/>
</dbReference>
<gene>
    <name evidence="9" type="primary">MED5</name>
    <name evidence="10" type="ORF">CPB83DRAFT_848161</name>
</gene>
<dbReference type="GO" id="GO:0003712">
    <property type="term" value="F:transcription coregulator activity"/>
    <property type="evidence" value="ECO:0007669"/>
    <property type="project" value="InterPro"/>
</dbReference>
<keyword evidence="4 9" id="KW-0805">Transcription regulation</keyword>
<keyword evidence="7 9" id="KW-0539">Nucleus</keyword>
<evidence type="ECO:0000313" key="10">
    <source>
        <dbReference type="EMBL" id="KAF9531998.1"/>
    </source>
</evidence>
<evidence type="ECO:0000313" key="11">
    <source>
        <dbReference type="Proteomes" id="UP000807306"/>
    </source>
</evidence>
<dbReference type="PANTHER" id="PTHR35784">
    <property type="entry name" value="MEDIATOR OF RNA POLYMERASE II TRANSCRIPTION SUBUNIT 5"/>
    <property type="match status" value="1"/>
</dbReference>
<evidence type="ECO:0000256" key="6">
    <source>
        <dbReference type="ARBA" id="ARBA00023163"/>
    </source>
</evidence>
<evidence type="ECO:0000256" key="2">
    <source>
        <dbReference type="ARBA" id="ARBA00008782"/>
    </source>
</evidence>
<comment type="caution">
    <text evidence="10">The sequence shown here is derived from an EMBL/GenBank/DDBJ whole genome shotgun (WGS) entry which is preliminary data.</text>
</comment>
<evidence type="ECO:0000256" key="8">
    <source>
        <dbReference type="ARBA" id="ARBA00031256"/>
    </source>
</evidence>
<sequence>MSLAELTRNSFQAGISATKWLNLSKLYISKSPEQSREDTASNLSNSVLILFRSYPGDPTLQEYLKVAIQDGLLPVYTYVSTLLQAARSSELHIPATLDTLVRTALDAHYSSGKPPIGSVVAEDESISSVMRTIQDALALLRTAHTLPLSHFHQLTTSAAELVDLLIRIACATDLTRVPATQAIVLYGELSETMNTCRLNDAVAGILDAFMVTLSLVIGEDVKATGGASMMHTATQFAPATGKGDISGPSSETDLITLGLVLNHIVTYMAHDWGAGDTANAVALLIGAFRWSSWTPTIFYTQLLLSAFSCLSQHVSNARLWKAFIIGRLPALLVSLAEAVGSDGSTNVDMRTGLQHAILSVLRRQNVLMQVDHVLTREFSSENAEEEGGTRPFSRDFLQQLLRNNLVTVEIANQIDPQLSNEVPQKWHAEAHDMGLDLSAFITSKLMNDQSVDEIRVWVERIWKDPSSHAVFAALVSKRFAAAVTSMEVDSLGHTCRVLHTFDQALEIVALHERIYDLIFLSLQFLEEYDCETVGDPQTAVSHLGDVVLFVQYALVKFKFENHEFTKNDRTVSSAWFSNVEISMRAHGRTAEDMAMFHTWFKALFNTDGEGIEDNILRATKPKVLLRISMPLVSQAITAATVHKFDREVLMNGISYFTGPLLNWVLVGVIKALFREMQQRQYATPVHYEIIQTLILAQSCPRSVIALVSPQITVLAAEKKKHPPTPNTFNTTAVRQKVLDAIGLKGTNSDAMFAQNSGGQLWHQQVQEAIQTAFSTARSQKAPFLDLKRCLNMVSPMRFLQILWAEIQAAANLGELEACRRIATFALSMPLEQSSTVHHYPLVPIFLHVVLPSIIASIDRQQPPEEQSLRVNLLVAIIASVLNAAKNLERAVLSVSGPDQQQNAQRLIPVLGQTSDGMARRLVVDLRCNRVSEVCKMILQRLVTSQAFIANFPVFKTELGTQDRT</sequence>
<evidence type="ECO:0000256" key="5">
    <source>
        <dbReference type="ARBA" id="ARBA00023159"/>
    </source>
</evidence>
<accession>A0A9P6ELK8</accession>
<dbReference type="GO" id="GO:0016592">
    <property type="term" value="C:mediator complex"/>
    <property type="evidence" value="ECO:0007669"/>
    <property type="project" value="InterPro"/>
</dbReference>
<evidence type="ECO:0000256" key="1">
    <source>
        <dbReference type="ARBA" id="ARBA00004123"/>
    </source>
</evidence>
<keyword evidence="6 9" id="KW-0804">Transcription</keyword>
<evidence type="ECO:0000256" key="3">
    <source>
        <dbReference type="ARBA" id="ARBA00020628"/>
    </source>
</evidence>
<name>A0A9P6ELK8_9AGAR</name>
<comment type="similarity">
    <text evidence="2 9">Belongs to the Mediator complex subunit 5 family.</text>
</comment>
<comment type="function">
    <text evidence="9">Component of the Mediator complex, a coactivator involved in the regulated transcription of nearly all RNA polymerase II-dependent genes. Mediator functions as a bridge to convey information from gene-specific regulatory proteins to the basal RNA polymerase II transcription machinery. Mediator is recruited to promoters by direct interactions with regulatory proteins and serves as a scaffold for the assembly of a functional preinitiation complex with RNA polymerase II and the general transcription factors.</text>
</comment>
<dbReference type="Pfam" id="PF08689">
    <property type="entry name" value="Med5"/>
    <property type="match status" value="1"/>
</dbReference>
<keyword evidence="11" id="KW-1185">Reference proteome</keyword>
<dbReference type="PANTHER" id="PTHR35784:SF1">
    <property type="entry name" value="MEDIATOR OF RNA POLYMERASE II TRANSCRIPTION SUBUNIT 5"/>
    <property type="match status" value="1"/>
</dbReference>
<dbReference type="Proteomes" id="UP000807306">
    <property type="component" value="Unassembled WGS sequence"/>
</dbReference>
<dbReference type="AlphaFoldDB" id="A0A9P6ELK8"/>
<proteinExistence type="inferred from homology"/>
<comment type="subcellular location">
    <subcellularLocation>
        <location evidence="1 9">Nucleus</location>
    </subcellularLocation>
</comment>
<keyword evidence="5 9" id="KW-0010">Activator</keyword>